<feature type="compositionally biased region" description="Polar residues" evidence="1">
    <location>
        <begin position="57"/>
        <end position="66"/>
    </location>
</feature>
<feature type="compositionally biased region" description="Basic and acidic residues" evidence="1">
    <location>
        <begin position="67"/>
        <end position="96"/>
    </location>
</feature>
<organism evidence="2">
    <name type="scientific">Brassica cretica</name>
    <name type="common">Mustard</name>
    <dbReference type="NCBI Taxonomy" id="69181"/>
    <lineage>
        <taxon>Eukaryota</taxon>
        <taxon>Viridiplantae</taxon>
        <taxon>Streptophyta</taxon>
        <taxon>Embryophyta</taxon>
        <taxon>Tracheophyta</taxon>
        <taxon>Spermatophyta</taxon>
        <taxon>Magnoliopsida</taxon>
        <taxon>eudicotyledons</taxon>
        <taxon>Gunneridae</taxon>
        <taxon>Pentapetalae</taxon>
        <taxon>rosids</taxon>
        <taxon>malvids</taxon>
        <taxon>Brassicales</taxon>
        <taxon>Brassicaceae</taxon>
        <taxon>Brassiceae</taxon>
        <taxon>Brassica</taxon>
    </lineage>
</organism>
<dbReference type="AlphaFoldDB" id="A0A8S9FGY3"/>
<sequence>MLRSKTVTTKLTSKSPKKKNVENFFDKYYFEIDSSLRKALRRKRESSDKSPKKIVTQRPNTSSTRSLRSDRARTKVRSLRSDSDRAFARSLRSDSDRARTKVWSLRSDQALGRYVAIKRSVAT</sequence>
<accession>A0A8S9FGY3</accession>
<comment type="caution">
    <text evidence="2">The sequence shown here is derived from an EMBL/GenBank/DDBJ whole genome shotgun (WGS) entry which is preliminary data.</text>
</comment>
<evidence type="ECO:0000256" key="1">
    <source>
        <dbReference type="SAM" id="MobiDB-lite"/>
    </source>
</evidence>
<reference evidence="2" key="1">
    <citation type="submission" date="2019-12" db="EMBL/GenBank/DDBJ databases">
        <title>Genome sequencing and annotation of Brassica cretica.</title>
        <authorList>
            <person name="Studholme D.J."/>
            <person name="Sarris P.F."/>
        </authorList>
    </citation>
    <scope>NUCLEOTIDE SEQUENCE</scope>
    <source>
        <strain evidence="2">PFS-102/07</strain>
        <tissue evidence="2">Leaf</tissue>
    </source>
</reference>
<protein>
    <submittedName>
        <fullName evidence="2">Uncharacterized protein</fullName>
    </submittedName>
</protein>
<evidence type="ECO:0000313" key="2">
    <source>
        <dbReference type="EMBL" id="KAF2532314.1"/>
    </source>
</evidence>
<proteinExistence type="predicted"/>
<name>A0A8S9FGY3_BRACR</name>
<feature type="region of interest" description="Disordered" evidence="1">
    <location>
        <begin position="41"/>
        <end position="96"/>
    </location>
</feature>
<gene>
    <name evidence="2" type="ORF">F2Q70_00029850</name>
</gene>
<dbReference type="EMBL" id="QGKY02002305">
    <property type="protein sequence ID" value="KAF2532314.1"/>
    <property type="molecule type" value="Genomic_DNA"/>
</dbReference>